<evidence type="ECO:0000313" key="1">
    <source>
        <dbReference type="EMBL" id="KAK5862760.1"/>
    </source>
</evidence>
<dbReference type="AlphaFoldDB" id="A0AAN7XII8"/>
<dbReference type="EMBL" id="JAUZQC010000012">
    <property type="protein sequence ID" value="KAK5862760.1"/>
    <property type="molecule type" value="Genomic_DNA"/>
</dbReference>
<accession>A0AAN7XII8</accession>
<organism evidence="1 2">
    <name type="scientific">Eleginops maclovinus</name>
    <name type="common">Patagonian blennie</name>
    <name type="synonym">Eleginus maclovinus</name>
    <dbReference type="NCBI Taxonomy" id="56733"/>
    <lineage>
        <taxon>Eukaryota</taxon>
        <taxon>Metazoa</taxon>
        <taxon>Chordata</taxon>
        <taxon>Craniata</taxon>
        <taxon>Vertebrata</taxon>
        <taxon>Euteleostomi</taxon>
        <taxon>Actinopterygii</taxon>
        <taxon>Neopterygii</taxon>
        <taxon>Teleostei</taxon>
        <taxon>Neoteleostei</taxon>
        <taxon>Acanthomorphata</taxon>
        <taxon>Eupercaria</taxon>
        <taxon>Perciformes</taxon>
        <taxon>Notothenioidei</taxon>
        <taxon>Eleginopidae</taxon>
        <taxon>Eleginops</taxon>
    </lineage>
</organism>
<sequence>MSSSVLPELRAHYICGASSSTARHREEQRDYADGWLHCFPVSGNSLTKPFPTQPVHRVPSFGFIRNTTQLPPSPWLGSPVFFMLSHNCSTME</sequence>
<gene>
    <name evidence="1" type="ORF">PBY51_018125</name>
</gene>
<keyword evidence="2" id="KW-1185">Reference proteome</keyword>
<evidence type="ECO:0000313" key="2">
    <source>
        <dbReference type="Proteomes" id="UP001346869"/>
    </source>
</evidence>
<comment type="caution">
    <text evidence="1">The sequence shown here is derived from an EMBL/GenBank/DDBJ whole genome shotgun (WGS) entry which is preliminary data.</text>
</comment>
<reference evidence="1 2" key="1">
    <citation type="journal article" date="2023" name="Genes (Basel)">
        <title>Chromosome-Level Genome Assembly and Circadian Gene Repertoire of the Patagonia Blennie Eleginops maclovinus-The Closest Ancestral Proxy of Antarctic Cryonotothenioids.</title>
        <authorList>
            <person name="Cheng C.C."/>
            <person name="Rivera-Colon A.G."/>
            <person name="Minhas B.F."/>
            <person name="Wilson L."/>
            <person name="Rayamajhi N."/>
            <person name="Vargas-Chacoff L."/>
            <person name="Catchen J.M."/>
        </authorList>
    </citation>
    <scope>NUCLEOTIDE SEQUENCE [LARGE SCALE GENOMIC DNA]</scope>
    <source>
        <strain evidence="1">JMC-PN-2008</strain>
    </source>
</reference>
<proteinExistence type="predicted"/>
<reference evidence="1 2" key="2">
    <citation type="journal article" date="2023" name="Mol. Biol. Evol.">
        <title>Genomics of Secondarily Temperate Adaptation in the Only Non-Antarctic Icefish.</title>
        <authorList>
            <person name="Rivera-Colon A.G."/>
            <person name="Rayamajhi N."/>
            <person name="Minhas B.F."/>
            <person name="Madrigal G."/>
            <person name="Bilyk K.T."/>
            <person name="Yoon V."/>
            <person name="Hune M."/>
            <person name="Gregory S."/>
            <person name="Cheng C.H.C."/>
            <person name="Catchen J.M."/>
        </authorList>
    </citation>
    <scope>NUCLEOTIDE SEQUENCE [LARGE SCALE GENOMIC DNA]</scope>
    <source>
        <strain evidence="1">JMC-PN-2008</strain>
    </source>
</reference>
<dbReference type="Proteomes" id="UP001346869">
    <property type="component" value="Unassembled WGS sequence"/>
</dbReference>
<protein>
    <submittedName>
        <fullName evidence="1">Uncharacterized protein</fullName>
    </submittedName>
</protein>
<name>A0AAN7XII8_ELEMC</name>